<dbReference type="Proteomes" id="UP000017119">
    <property type="component" value="Chromosome"/>
</dbReference>
<name>U5NC10_9MOLU</name>
<dbReference type="AlphaFoldDB" id="U5NC10"/>
<protein>
    <submittedName>
        <fullName evidence="1">Uncharacterized protein</fullName>
    </submittedName>
</protein>
<dbReference type="HOGENOM" id="CLU_737363_0_0_14"/>
<organism evidence="1 2">
    <name type="scientific">Mycoplasma parvum str. Indiana</name>
    <dbReference type="NCBI Taxonomy" id="1403316"/>
    <lineage>
        <taxon>Bacteria</taxon>
        <taxon>Bacillati</taxon>
        <taxon>Mycoplasmatota</taxon>
        <taxon>Mollicutes</taxon>
        <taxon>Mycoplasmataceae</taxon>
        <taxon>Mycoplasma</taxon>
    </lineage>
</organism>
<keyword evidence="2" id="KW-1185">Reference proteome</keyword>
<evidence type="ECO:0000313" key="2">
    <source>
        <dbReference type="Proteomes" id="UP000017119"/>
    </source>
</evidence>
<sequence>MFYLNEKNIKEYTTINFLKTEKFLNFIKPKIMSLIKKEYIKQNNVSLTLFEEKQKITPSIPSRLSEDSIQKINKNFSYLGKWSEFFIEKLINFYKSNNLDYNKPINLKENWFLIKEATEESKKYFKIKSTRKESIFWFLDLENLNKNKYSFFLEKEEFENHDNQLIFMTIMNHFQAFLPYCENFMSWDEFTKTHSLKTSEEYSIECEVSRWEFDFFDIKENYLIDLKFQRKGWDINWIWQLLLYVYLLDFYYGKRSQGISVLNTFTGEIWKISLKNLFIEGGDEKFFKVMKTEIQDYEKIRLMNRILSCFKEWDQVSNLKEIISNNFFIQIEDQKINEYEKFILKLNSYRNNSNFLSNIHSSKWVWNEWNEFLSSNQLKN</sequence>
<dbReference type="EMBL" id="CP006771">
    <property type="protein sequence ID" value="AGX89111.1"/>
    <property type="molecule type" value="Genomic_DNA"/>
</dbReference>
<reference evidence="1 2" key="1">
    <citation type="journal article" date="2013" name="Genome Announc.">
        <title>Genome Sequence of Mycoplasma parvum (Formerly Eperythrozoon parvum), a Diminutive Hemoplasma of the Pig.</title>
        <authorList>
            <person name="do Nascimento N.C."/>
            <person name="Dos Santos A.P."/>
            <person name="Chu Y."/>
            <person name="Guimaraes A.M."/>
            <person name="Pagliaro A."/>
            <person name="Messick J.B."/>
        </authorList>
    </citation>
    <scope>NUCLEOTIDE SEQUENCE [LARGE SCALE GENOMIC DNA]</scope>
    <source>
        <strain evidence="1 2">Indiana</strain>
    </source>
</reference>
<dbReference type="KEGG" id="mpv:PRV_01850"/>
<gene>
    <name evidence="1" type="ORF">PRV_01850</name>
</gene>
<dbReference type="RefSeq" id="WP_022769848.1">
    <property type="nucleotide sequence ID" value="NC_022575.1"/>
</dbReference>
<proteinExistence type="predicted"/>
<accession>U5NC10</accession>
<evidence type="ECO:0000313" key="1">
    <source>
        <dbReference type="EMBL" id="AGX89111.1"/>
    </source>
</evidence>
<dbReference type="PATRIC" id="fig|1403316.3.peg.335"/>
<dbReference type="OrthoDB" id="394974at2"/>